<dbReference type="Proteomes" id="UP000215902">
    <property type="component" value="Unassembled WGS sequence"/>
</dbReference>
<dbReference type="InterPro" id="IPR036236">
    <property type="entry name" value="Znf_C2H2_sf"/>
</dbReference>
<dbReference type="GO" id="GO:0003677">
    <property type="term" value="F:DNA binding"/>
    <property type="evidence" value="ECO:0007669"/>
    <property type="project" value="UniProtKB-KW"/>
</dbReference>
<comment type="subcellular location">
    <subcellularLocation>
        <location evidence="2">Nucleus</location>
    </subcellularLocation>
</comment>
<keyword evidence="9" id="KW-0804">Transcription</keyword>
<sequence>FILAILCGRNFKLANNETNWSSVIATEQAMSSLCPSGIDNDNEIDGTFAALNSELLNGELTDGSAAAAVVAAATASSSCNVCQMVVTGGRRNFERHMREHNQHFLAAITAALNQSAEVALAAAASAATTASASSAAPEASGSTAVDKDVEADATGLSSSDTVDLELPPAEASNTNGNAFYCCGYCEKRFRFPAALRQHERVHQLDRPFNCADCGKGFVQKTHLIRHRLIHTGEKPFRCSECGKSFNQSNNLNQHLITHRGVREFPCRVCAKLFTLAGNRKKHEARCHKFYCDDNPERKC</sequence>
<evidence type="ECO:0000256" key="5">
    <source>
        <dbReference type="ARBA" id="ARBA00022771"/>
    </source>
</evidence>
<dbReference type="GO" id="GO:0005634">
    <property type="term" value="C:nucleus"/>
    <property type="evidence" value="ECO:0007669"/>
    <property type="project" value="UniProtKB-SubCell"/>
</dbReference>
<feature type="domain" description="C2H2-type" evidence="12">
    <location>
        <begin position="236"/>
        <end position="263"/>
    </location>
</feature>
<dbReference type="GO" id="GO:0010468">
    <property type="term" value="P:regulation of gene expression"/>
    <property type="evidence" value="ECO:0007669"/>
    <property type="project" value="TreeGrafter"/>
</dbReference>
<name>A0A267E7Y7_9PLAT</name>
<evidence type="ECO:0000256" key="1">
    <source>
        <dbReference type="ARBA" id="ARBA00003767"/>
    </source>
</evidence>
<comment type="caution">
    <text evidence="13">The sequence shown here is derived from an EMBL/GenBank/DDBJ whole genome shotgun (WGS) entry which is preliminary data.</text>
</comment>
<evidence type="ECO:0000256" key="10">
    <source>
        <dbReference type="ARBA" id="ARBA00023242"/>
    </source>
</evidence>
<dbReference type="OrthoDB" id="654211at2759"/>
<gene>
    <name evidence="13" type="ORF">BOX15_Mlig031257g4</name>
</gene>
<dbReference type="SMART" id="SM00355">
    <property type="entry name" value="ZnF_C2H2"/>
    <property type="match status" value="5"/>
</dbReference>
<keyword evidence="4" id="KW-0677">Repeat</keyword>
<feature type="domain" description="C2H2-type" evidence="12">
    <location>
        <begin position="208"/>
        <end position="235"/>
    </location>
</feature>
<evidence type="ECO:0000256" key="4">
    <source>
        <dbReference type="ARBA" id="ARBA00022737"/>
    </source>
</evidence>
<keyword evidence="7" id="KW-0805">Transcription regulation</keyword>
<reference evidence="13 14" key="1">
    <citation type="submission" date="2017-06" db="EMBL/GenBank/DDBJ databases">
        <title>A platform for efficient transgenesis in Macrostomum lignano, a flatworm model organism for stem cell research.</title>
        <authorList>
            <person name="Berezikov E."/>
        </authorList>
    </citation>
    <scope>NUCLEOTIDE SEQUENCE [LARGE SCALE GENOMIC DNA]</scope>
    <source>
        <strain evidence="13">DV1</strain>
        <tissue evidence="13">Whole organism</tissue>
    </source>
</reference>
<dbReference type="EMBL" id="NIVC01002461">
    <property type="protein sequence ID" value="PAA57638.1"/>
    <property type="molecule type" value="Genomic_DNA"/>
</dbReference>
<keyword evidence="3" id="KW-0479">Metal-binding</keyword>
<dbReference type="PANTHER" id="PTHR16515">
    <property type="entry name" value="PR DOMAIN ZINC FINGER PROTEIN"/>
    <property type="match status" value="1"/>
</dbReference>
<evidence type="ECO:0000256" key="8">
    <source>
        <dbReference type="ARBA" id="ARBA00023125"/>
    </source>
</evidence>
<dbReference type="GO" id="GO:0008270">
    <property type="term" value="F:zinc ion binding"/>
    <property type="evidence" value="ECO:0007669"/>
    <property type="project" value="UniProtKB-KW"/>
</dbReference>
<dbReference type="PROSITE" id="PS50157">
    <property type="entry name" value="ZINC_FINGER_C2H2_2"/>
    <property type="match status" value="3"/>
</dbReference>
<comment type="function">
    <text evidence="1">May be involved in transcriptional regulation.</text>
</comment>
<evidence type="ECO:0000313" key="14">
    <source>
        <dbReference type="Proteomes" id="UP000215902"/>
    </source>
</evidence>
<dbReference type="SUPFAM" id="SSF57667">
    <property type="entry name" value="beta-beta-alpha zinc fingers"/>
    <property type="match status" value="3"/>
</dbReference>
<evidence type="ECO:0000256" key="2">
    <source>
        <dbReference type="ARBA" id="ARBA00004123"/>
    </source>
</evidence>
<dbReference type="PROSITE" id="PS00028">
    <property type="entry name" value="ZINC_FINGER_C2H2_1"/>
    <property type="match status" value="4"/>
</dbReference>
<evidence type="ECO:0000256" key="6">
    <source>
        <dbReference type="ARBA" id="ARBA00022833"/>
    </source>
</evidence>
<dbReference type="Gene3D" id="3.30.160.60">
    <property type="entry name" value="Classic Zinc Finger"/>
    <property type="match status" value="3"/>
</dbReference>
<keyword evidence="10" id="KW-0539">Nucleus</keyword>
<keyword evidence="6" id="KW-0862">Zinc</keyword>
<dbReference type="FunFam" id="3.30.160.60:FF:002716">
    <property type="entry name" value="Zinc finger protein 212"/>
    <property type="match status" value="1"/>
</dbReference>
<keyword evidence="5 11" id="KW-0863">Zinc-finger</keyword>
<evidence type="ECO:0000256" key="3">
    <source>
        <dbReference type="ARBA" id="ARBA00022723"/>
    </source>
</evidence>
<dbReference type="Pfam" id="PF00096">
    <property type="entry name" value="zf-C2H2"/>
    <property type="match status" value="3"/>
</dbReference>
<proteinExistence type="predicted"/>
<dbReference type="InterPro" id="IPR013087">
    <property type="entry name" value="Znf_C2H2_type"/>
</dbReference>
<accession>A0A267E7Y7</accession>
<dbReference type="PANTHER" id="PTHR16515:SF58">
    <property type="entry name" value="ZINC FINGER PROTEIN 22"/>
    <property type="match status" value="1"/>
</dbReference>
<dbReference type="InterPro" id="IPR050331">
    <property type="entry name" value="Zinc_finger"/>
</dbReference>
<dbReference type="FunFam" id="3.30.160.60:FF:000097">
    <property type="entry name" value="Zinc finger protein"/>
    <property type="match status" value="1"/>
</dbReference>
<evidence type="ECO:0000256" key="9">
    <source>
        <dbReference type="ARBA" id="ARBA00023163"/>
    </source>
</evidence>
<dbReference type="STRING" id="282301.A0A267E7Y7"/>
<dbReference type="AlphaFoldDB" id="A0A267E7Y7"/>
<protein>
    <recommendedName>
        <fullName evidence="12">C2H2-type domain-containing protein</fullName>
    </recommendedName>
</protein>
<evidence type="ECO:0000256" key="7">
    <source>
        <dbReference type="ARBA" id="ARBA00023015"/>
    </source>
</evidence>
<organism evidence="13 14">
    <name type="scientific">Macrostomum lignano</name>
    <dbReference type="NCBI Taxonomy" id="282301"/>
    <lineage>
        <taxon>Eukaryota</taxon>
        <taxon>Metazoa</taxon>
        <taxon>Spiralia</taxon>
        <taxon>Lophotrochozoa</taxon>
        <taxon>Platyhelminthes</taxon>
        <taxon>Rhabditophora</taxon>
        <taxon>Macrostomorpha</taxon>
        <taxon>Macrostomida</taxon>
        <taxon>Macrostomidae</taxon>
        <taxon>Macrostomum</taxon>
    </lineage>
</organism>
<feature type="non-terminal residue" evidence="13">
    <location>
        <position position="1"/>
    </location>
</feature>
<evidence type="ECO:0000313" key="13">
    <source>
        <dbReference type="EMBL" id="PAA57638.1"/>
    </source>
</evidence>
<keyword evidence="8" id="KW-0238">DNA-binding</keyword>
<evidence type="ECO:0000259" key="12">
    <source>
        <dbReference type="PROSITE" id="PS50157"/>
    </source>
</evidence>
<keyword evidence="14" id="KW-1185">Reference proteome</keyword>
<feature type="domain" description="C2H2-type" evidence="12">
    <location>
        <begin position="180"/>
        <end position="207"/>
    </location>
</feature>
<evidence type="ECO:0000256" key="11">
    <source>
        <dbReference type="PROSITE-ProRule" id="PRU00042"/>
    </source>
</evidence>